<comment type="caution">
    <text evidence="3">The sequence shown here is derived from an EMBL/GenBank/DDBJ whole genome shotgun (WGS) entry which is preliminary data.</text>
</comment>
<sequence length="365" mass="42607">MEKTDLNNNNNNDGDADGVDRIEAKFKLMLEEGPNIFADFEEPNMKVPDYFDPVKFRRGQKVFENNIFTMMIAKLSGLLMLLAVPSIVDIIKFTKQSGTPCTAFRRYAATILHTCIWYNKSPNQDLEFFESLKNVRRKHCVASKKSHEAGIGRINQLDMALTQFGFIGFTLLCGKTLGIVLSDDDLDGLLHFWRVIAKMLGTEERFNLCNGTIDETKSLCKKLLEDVFVPHLAKRKNRQDFQEMSKAMLEGIWCINPFINNHAYQAFTYQFLISSVLKNYKNKNNYRHLEIDGPLSRAGKILLNLQIFVHTKLLQSRYWWSHLFRAFFNLTMRSSIYLTENSPYLAWWFYGKKKSQFNIYKYHFE</sequence>
<dbReference type="OrthoDB" id="6361347at2759"/>
<evidence type="ECO:0000256" key="1">
    <source>
        <dbReference type="SAM" id="Phobius"/>
    </source>
</evidence>
<keyword evidence="1" id="KW-1133">Transmembrane helix</keyword>
<name>A0A834XSW8_APHGI</name>
<accession>A0A834XSW8</accession>
<reference evidence="3 4" key="1">
    <citation type="submission" date="2020-08" db="EMBL/GenBank/DDBJ databases">
        <title>Aphidius gifuensis genome sequencing and assembly.</title>
        <authorList>
            <person name="Du Z."/>
        </authorList>
    </citation>
    <scope>NUCLEOTIDE SEQUENCE [LARGE SCALE GENOMIC DNA]</scope>
    <source>
        <strain evidence="3">YNYX2018</strain>
        <tissue evidence="3">Adults</tissue>
    </source>
</reference>
<dbReference type="InterPro" id="IPR018713">
    <property type="entry name" value="MPAB/Lcp_cat_dom"/>
</dbReference>
<keyword evidence="4" id="KW-1185">Reference proteome</keyword>
<evidence type="ECO:0000313" key="4">
    <source>
        <dbReference type="Proteomes" id="UP000639338"/>
    </source>
</evidence>
<keyword evidence="1" id="KW-0812">Transmembrane</keyword>
<gene>
    <name evidence="3" type="ORF">HCN44_008982</name>
</gene>
<organism evidence="3 4">
    <name type="scientific">Aphidius gifuensis</name>
    <name type="common">Parasitoid wasp</name>
    <dbReference type="NCBI Taxonomy" id="684658"/>
    <lineage>
        <taxon>Eukaryota</taxon>
        <taxon>Metazoa</taxon>
        <taxon>Ecdysozoa</taxon>
        <taxon>Arthropoda</taxon>
        <taxon>Hexapoda</taxon>
        <taxon>Insecta</taxon>
        <taxon>Pterygota</taxon>
        <taxon>Neoptera</taxon>
        <taxon>Endopterygota</taxon>
        <taxon>Hymenoptera</taxon>
        <taxon>Apocrita</taxon>
        <taxon>Ichneumonoidea</taxon>
        <taxon>Braconidae</taxon>
        <taxon>Aphidiinae</taxon>
        <taxon>Aphidius</taxon>
    </lineage>
</organism>
<keyword evidence="1" id="KW-0472">Membrane</keyword>
<dbReference type="PANTHER" id="PTHR37159:SF1">
    <property type="entry name" value="GH11867P"/>
    <property type="match status" value="1"/>
</dbReference>
<proteinExistence type="predicted"/>
<dbReference type="Pfam" id="PF09995">
    <property type="entry name" value="MPAB_Lcp_cat"/>
    <property type="match status" value="1"/>
</dbReference>
<feature type="domain" description="ER-bound oxygenase mpaB/mpaB'/Rubber oxygenase catalytic" evidence="2">
    <location>
        <begin position="68"/>
        <end position="248"/>
    </location>
</feature>
<evidence type="ECO:0000259" key="2">
    <source>
        <dbReference type="Pfam" id="PF09995"/>
    </source>
</evidence>
<dbReference type="Proteomes" id="UP000639338">
    <property type="component" value="Unassembled WGS sequence"/>
</dbReference>
<dbReference type="EMBL" id="JACMRX010000004">
    <property type="protein sequence ID" value="KAF7991611.1"/>
    <property type="molecule type" value="Genomic_DNA"/>
</dbReference>
<dbReference type="PANTHER" id="PTHR37159">
    <property type="entry name" value="GH11867P"/>
    <property type="match status" value="1"/>
</dbReference>
<protein>
    <recommendedName>
        <fullName evidence="2">ER-bound oxygenase mpaB/mpaB'/Rubber oxygenase catalytic domain-containing protein</fullName>
    </recommendedName>
</protein>
<feature type="transmembrane region" description="Helical" evidence="1">
    <location>
        <begin position="67"/>
        <end position="88"/>
    </location>
</feature>
<dbReference type="AlphaFoldDB" id="A0A834XSW8"/>
<dbReference type="GO" id="GO:0016491">
    <property type="term" value="F:oxidoreductase activity"/>
    <property type="evidence" value="ECO:0007669"/>
    <property type="project" value="InterPro"/>
</dbReference>
<evidence type="ECO:0000313" key="3">
    <source>
        <dbReference type="EMBL" id="KAF7991611.1"/>
    </source>
</evidence>